<evidence type="ECO:0000313" key="1">
    <source>
        <dbReference type="EMBL" id="EMN91333.1"/>
    </source>
</evidence>
<accession>M6QFR5</accession>
<reference evidence="1 2" key="1">
    <citation type="submission" date="2013-01" db="EMBL/GenBank/DDBJ databases">
        <authorList>
            <person name="Harkins D.M."/>
            <person name="Durkin A.S."/>
            <person name="Brinkac L.M."/>
            <person name="Haft D.H."/>
            <person name="Selengut J.D."/>
            <person name="Sanka R."/>
            <person name="DePew J."/>
            <person name="Purushe J."/>
            <person name="Chanthongthip A."/>
            <person name="Lattana O."/>
            <person name="Phetsouvanh R."/>
            <person name="Newton P.N."/>
            <person name="Vinetz J.M."/>
            <person name="Sutton G.G."/>
            <person name="Nierman W.C."/>
            <person name="Fouts D.E."/>
        </authorList>
    </citation>
    <scope>NUCLEOTIDE SEQUENCE [LARGE SCALE GENOMIC DNA]</scope>
    <source>
        <strain evidence="1 2">UI 13098</strain>
    </source>
</reference>
<comment type="caution">
    <text evidence="1">The sequence shown here is derived from an EMBL/GenBank/DDBJ whole genome shotgun (WGS) entry which is preliminary data.</text>
</comment>
<sequence length="237" mass="27068">MFGLDVICENGGVLAGNDVRDVECNGSVVGETTRWGRLSFGSDPRGPLEPAVGIGRKGFALRKNDSGSKNWFHSLIQEFEYFPETESSKDNVVFQSGFSLLNSPASLKDVNSLLLKEMKAHNTFWSDQNRTPIQRKKELKHQKTASKIWNLISEGKENGSYYSVSEVCNLLNIHKISAMLILRKWLKLKLIEKRRINQASYNRSIDFGIKKKAQEFPYLLYTNFKDKKSNETLERLK</sequence>
<dbReference type="EMBL" id="AHNU02000034">
    <property type="protein sequence ID" value="EMN91333.1"/>
    <property type="molecule type" value="Genomic_DNA"/>
</dbReference>
<name>M6QFR5_9LEPT</name>
<evidence type="ECO:0000313" key="2">
    <source>
        <dbReference type="Proteomes" id="UP000012118"/>
    </source>
</evidence>
<organism evidence="1 2">
    <name type="scientific">Leptospira weilii str. UI 13098</name>
    <dbReference type="NCBI Taxonomy" id="1088542"/>
    <lineage>
        <taxon>Bacteria</taxon>
        <taxon>Pseudomonadati</taxon>
        <taxon>Spirochaetota</taxon>
        <taxon>Spirochaetia</taxon>
        <taxon>Leptospirales</taxon>
        <taxon>Leptospiraceae</taxon>
        <taxon>Leptospira</taxon>
    </lineage>
</organism>
<dbReference type="Proteomes" id="UP000012118">
    <property type="component" value="Unassembled WGS sequence"/>
</dbReference>
<gene>
    <name evidence="1" type="ORF">LEP1GSC108_3318</name>
</gene>
<protein>
    <submittedName>
        <fullName evidence="1">Uncharacterized protein</fullName>
    </submittedName>
</protein>
<keyword evidence="2" id="KW-1185">Reference proteome</keyword>
<proteinExistence type="predicted"/>
<dbReference type="AlphaFoldDB" id="M6QFR5"/>